<dbReference type="AlphaFoldDB" id="A0A6J5BRT2"/>
<evidence type="ECO:0000256" key="1">
    <source>
        <dbReference type="ARBA" id="ARBA00005417"/>
    </source>
</evidence>
<keyword evidence="4" id="KW-0472">Membrane</keyword>
<proteinExistence type="inferred from homology"/>
<dbReference type="InterPro" id="IPR027417">
    <property type="entry name" value="P-loop_NTPase"/>
</dbReference>
<name>A0A6J5BRT2_9BURK</name>
<dbReference type="GO" id="GO:0016020">
    <property type="term" value="C:membrane"/>
    <property type="evidence" value="ECO:0007669"/>
    <property type="project" value="InterPro"/>
</dbReference>
<dbReference type="Pfam" id="PF00005">
    <property type="entry name" value="ABC_tran"/>
    <property type="match status" value="1"/>
</dbReference>
<sequence length="255" mass="27876">MMSELQVSRITVDLPVFEVQGRSLRKRVAALGRRSTMAEGAEGAIIVRALNDVSFQLERGDRLGLIGQNGAGKSTLLRVLAGIYRPTKGVVCRTGKTVPLLDITLGLDEHSTGRQNIRLRGLFLGMDPELIKDREEEIAAFAEIGDYIDMPVRTYSTGMRMRLAFSISMAVQADILLLDEVLGVGDSAFQEKAKARLREVAAESGIVVIALHSSPVIMEMCNKALWLDHGNVRMLGGAHEVVRAYDDFMHGRAAA</sequence>
<dbReference type="GO" id="GO:0005524">
    <property type="term" value="F:ATP binding"/>
    <property type="evidence" value="ECO:0007669"/>
    <property type="project" value="UniProtKB-KW"/>
</dbReference>
<feature type="domain" description="ABC transporter" evidence="7">
    <location>
        <begin position="19"/>
        <end position="254"/>
    </location>
</feature>
<keyword evidence="3" id="KW-1003">Cell membrane</keyword>
<evidence type="ECO:0000256" key="3">
    <source>
        <dbReference type="ARBA" id="ARBA00022475"/>
    </source>
</evidence>
<dbReference type="EMBL" id="CADIKC010000006">
    <property type="protein sequence ID" value="CAB3712302.1"/>
    <property type="molecule type" value="Genomic_DNA"/>
</dbReference>
<dbReference type="SMART" id="SM00382">
    <property type="entry name" value="AAA"/>
    <property type="match status" value="1"/>
</dbReference>
<evidence type="ECO:0000256" key="4">
    <source>
        <dbReference type="ARBA" id="ARBA00022519"/>
    </source>
</evidence>
<dbReference type="SUPFAM" id="SSF52540">
    <property type="entry name" value="P-loop containing nucleoside triphosphate hydrolases"/>
    <property type="match status" value="1"/>
</dbReference>
<dbReference type="CDD" id="cd03220">
    <property type="entry name" value="ABC_KpsT_Wzt"/>
    <property type="match status" value="1"/>
</dbReference>
<dbReference type="GO" id="GO:0140359">
    <property type="term" value="F:ABC-type transporter activity"/>
    <property type="evidence" value="ECO:0007669"/>
    <property type="project" value="InterPro"/>
</dbReference>
<evidence type="ECO:0000259" key="7">
    <source>
        <dbReference type="PROSITE" id="PS50893"/>
    </source>
</evidence>
<protein>
    <submittedName>
        <fullName evidence="8">Vitamin B12 import ATP-binding protein BtuD</fullName>
    </submittedName>
</protein>
<dbReference type="PROSITE" id="PS50893">
    <property type="entry name" value="ABC_TRANSPORTER_2"/>
    <property type="match status" value="1"/>
</dbReference>
<dbReference type="InterPro" id="IPR050683">
    <property type="entry name" value="Bact_Polysacc_Export_ATP-bd"/>
</dbReference>
<evidence type="ECO:0000313" key="9">
    <source>
        <dbReference type="Proteomes" id="UP000494255"/>
    </source>
</evidence>
<dbReference type="InterPro" id="IPR015860">
    <property type="entry name" value="ABC_transpr_TagH-like"/>
</dbReference>
<dbReference type="InterPro" id="IPR003439">
    <property type="entry name" value="ABC_transporter-like_ATP-bd"/>
</dbReference>
<keyword evidence="2" id="KW-0813">Transport</keyword>
<dbReference type="Proteomes" id="UP000494255">
    <property type="component" value="Unassembled WGS sequence"/>
</dbReference>
<reference evidence="8 9" key="1">
    <citation type="submission" date="2020-04" db="EMBL/GenBank/DDBJ databases">
        <authorList>
            <person name="De Canck E."/>
        </authorList>
    </citation>
    <scope>NUCLEOTIDE SEQUENCE [LARGE SCALE GENOMIC DNA]</scope>
    <source>
        <strain evidence="8 9">LMG 24238</strain>
    </source>
</reference>
<dbReference type="GeneID" id="97042874"/>
<keyword evidence="6 8" id="KW-0067">ATP-binding</keyword>
<keyword evidence="4" id="KW-0997">Cell inner membrane</keyword>
<keyword evidence="9" id="KW-1185">Reference proteome</keyword>
<dbReference type="GO" id="GO:0016887">
    <property type="term" value="F:ATP hydrolysis activity"/>
    <property type="evidence" value="ECO:0007669"/>
    <property type="project" value="InterPro"/>
</dbReference>
<evidence type="ECO:0000313" key="8">
    <source>
        <dbReference type="EMBL" id="CAB3712302.1"/>
    </source>
</evidence>
<dbReference type="InterPro" id="IPR003593">
    <property type="entry name" value="AAA+_ATPase"/>
</dbReference>
<dbReference type="Gene3D" id="3.40.50.300">
    <property type="entry name" value="P-loop containing nucleotide triphosphate hydrolases"/>
    <property type="match status" value="1"/>
</dbReference>
<evidence type="ECO:0000256" key="5">
    <source>
        <dbReference type="ARBA" id="ARBA00022741"/>
    </source>
</evidence>
<dbReference type="RefSeq" id="WP_322789519.1">
    <property type="nucleotide sequence ID" value="NZ_CADIKC010000006.1"/>
</dbReference>
<organism evidence="8 9">
    <name type="scientific">Paraburkholderia sediminicola</name>
    <dbReference type="NCBI Taxonomy" id="458836"/>
    <lineage>
        <taxon>Bacteria</taxon>
        <taxon>Pseudomonadati</taxon>
        <taxon>Pseudomonadota</taxon>
        <taxon>Betaproteobacteria</taxon>
        <taxon>Burkholderiales</taxon>
        <taxon>Burkholderiaceae</taxon>
        <taxon>Paraburkholderia</taxon>
    </lineage>
</organism>
<evidence type="ECO:0000256" key="2">
    <source>
        <dbReference type="ARBA" id="ARBA00022448"/>
    </source>
</evidence>
<dbReference type="PANTHER" id="PTHR46743">
    <property type="entry name" value="TEICHOIC ACIDS EXPORT ATP-BINDING PROTEIN TAGH"/>
    <property type="match status" value="1"/>
</dbReference>
<keyword evidence="5" id="KW-0547">Nucleotide-binding</keyword>
<dbReference type="PANTHER" id="PTHR46743:SF2">
    <property type="entry name" value="TEICHOIC ACIDS EXPORT ATP-BINDING PROTEIN TAGH"/>
    <property type="match status" value="1"/>
</dbReference>
<comment type="similarity">
    <text evidence="1">Belongs to the ABC transporter superfamily.</text>
</comment>
<gene>
    <name evidence="8" type="primary">btuD_13</name>
    <name evidence="8" type="ORF">LMG24238_04264</name>
</gene>
<accession>A0A6J5BRT2</accession>
<evidence type="ECO:0000256" key="6">
    <source>
        <dbReference type="ARBA" id="ARBA00022840"/>
    </source>
</evidence>